<evidence type="ECO:0000313" key="1">
    <source>
        <dbReference type="EMBL" id="QEN10111.1"/>
    </source>
</evidence>
<evidence type="ECO:0000313" key="2">
    <source>
        <dbReference type="Proteomes" id="UP000323974"/>
    </source>
</evidence>
<name>A0AAE6MN70_HAEPH</name>
<dbReference type="KEGG" id="hpaa:E5Q53_00795"/>
<gene>
    <name evidence="1" type="ORF">E5Q53_00795</name>
</gene>
<sequence length="70" mass="8057">MSEQEKSSAVWELKQLAEFDHQAAREIFTPQDVKMMSYALAYIKKAGIAQFEKELDQIKQAVQTENHSLV</sequence>
<organism evidence="1 2">
    <name type="scientific">Haemophilus parahaemolyticus</name>
    <dbReference type="NCBI Taxonomy" id="735"/>
    <lineage>
        <taxon>Bacteria</taxon>
        <taxon>Pseudomonadati</taxon>
        <taxon>Pseudomonadota</taxon>
        <taxon>Gammaproteobacteria</taxon>
        <taxon>Pasteurellales</taxon>
        <taxon>Pasteurellaceae</taxon>
        <taxon>Haemophilus</taxon>
    </lineage>
</organism>
<dbReference type="RefSeq" id="WP_005706283.1">
    <property type="nucleotide sequence ID" value="NZ_CP038817.1"/>
</dbReference>
<reference evidence="1 2" key="1">
    <citation type="submission" date="2019-04" db="EMBL/GenBank/DDBJ databases">
        <title>Complete Genome and Methylome Analysis of Haemophilus haemolyticus NEB129.</title>
        <authorList>
            <person name="Fomenkov A."/>
            <person name="Roberts R.J."/>
            <person name="Anton B.P."/>
            <person name="Vincze T."/>
        </authorList>
    </citation>
    <scope>NUCLEOTIDE SEQUENCE [LARGE SCALE GENOMIC DNA]</scope>
    <source>
        <strain evidence="1 2">NEB129</strain>
    </source>
</reference>
<dbReference type="EMBL" id="CP038817">
    <property type="protein sequence ID" value="QEN10111.1"/>
    <property type="molecule type" value="Genomic_DNA"/>
</dbReference>
<dbReference type="AlphaFoldDB" id="A0AAE6MN70"/>
<dbReference type="Proteomes" id="UP000323974">
    <property type="component" value="Chromosome"/>
</dbReference>
<protein>
    <submittedName>
        <fullName evidence="1">Uncharacterized protein</fullName>
    </submittedName>
</protein>
<accession>A0AAE6MN70</accession>
<proteinExistence type="predicted"/>
<dbReference type="GeneID" id="78223620"/>